<evidence type="ECO:0000259" key="11">
    <source>
        <dbReference type="PROSITE" id="PS51755"/>
    </source>
</evidence>
<keyword evidence="6 9" id="KW-0238">DNA-binding</keyword>
<dbReference type="OrthoDB" id="5295288at2"/>
<comment type="subcellular location">
    <subcellularLocation>
        <location evidence="1">Cytoplasm</location>
    </subcellularLocation>
</comment>
<keyword evidence="4" id="KW-0902">Two-component regulatory system</keyword>
<keyword evidence="3 8" id="KW-0597">Phosphoprotein</keyword>
<dbReference type="SMART" id="SM00448">
    <property type="entry name" value="REC"/>
    <property type="match status" value="1"/>
</dbReference>
<dbReference type="PROSITE" id="PS51755">
    <property type="entry name" value="OMPR_PHOB"/>
    <property type="match status" value="1"/>
</dbReference>
<evidence type="ECO:0000256" key="2">
    <source>
        <dbReference type="ARBA" id="ARBA00022490"/>
    </source>
</evidence>
<dbReference type="FunFam" id="3.40.50.2300:FF:000001">
    <property type="entry name" value="DNA-binding response regulator PhoB"/>
    <property type="match status" value="1"/>
</dbReference>
<dbReference type="InterPro" id="IPR001867">
    <property type="entry name" value="OmpR/PhoB-type_DNA-bd"/>
</dbReference>
<keyword evidence="7" id="KW-0804">Transcription</keyword>
<evidence type="ECO:0000256" key="1">
    <source>
        <dbReference type="ARBA" id="ARBA00004496"/>
    </source>
</evidence>
<comment type="caution">
    <text evidence="12">The sequence shown here is derived from an EMBL/GenBank/DDBJ whole genome shotgun (WGS) entry which is preliminary data.</text>
</comment>
<evidence type="ECO:0000256" key="3">
    <source>
        <dbReference type="ARBA" id="ARBA00022553"/>
    </source>
</evidence>
<evidence type="ECO:0000256" key="9">
    <source>
        <dbReference type="PROSITE-ProRule" id="PRU01091"/>
    </source>
</evidence>
<dbReference type="Proteomes" id="UP000076625">
    <property type="component" value="Unassembled WGS sequence"/>
</dbReference>
<dbReference type="Pfam" id="PF00486">
    <property type="entry name" value="Trans_reg_C"/>
    <property type="match status" value="1"/>
</dbReference>
<dbReference type="SUPFAM" id="SSF52172">
    <property type="entry name" value="CheY-like"/>
    <property type="match status" value="1"/>
</dbReference>
<sequence length="251" mass="27686">MRGYPCRQGSRKGHPVQNKLLVVDDDPELSALLSDYLGQQGYAVVHAGDGDAMQAALAREPFDLVILDVMLPGADGLTLCRDLRARSRLPVLMLTARGDELDRIIGLEMGADDYLPKPFNPRELLARIKSILRRTQETAGDAAAPRALVFAGWTLDLSARHLAGADGVVTPLSAGEFRLLQAFAEHPRRVLSRDQLMEALAGRDADPLDRTIDVMVSRLRRRLNDDAREPTLIKTIRSEGYVLTADVERRA</sequence>
<feature type="modified residue" description="4-aspartylphosphate" evidence="8">
    <location>
        <position position="68"/>
    </location>
</feature>
<organism evidence="12 13">
    <name type="scientific">Crenobacter luteus</name>
    <dbReference type="NCBI Taxonomy" id="1452487"/>
    <lineage>
        <taxon>Bacteria</taxon>
        <taxon>Pseudomonadati</taxon>
        <taxon>Pseudomonadota</taxon>
        <taxon>Betaproteobacteria</taxon>
        <taxon>Neisseriales</taxon>
        <taxon>Neisseriaceae</taxon>
        <taxon>Crenobacter</taxon>
    </lineage>
</organism>
<keyword evidence="2" id="KW-0963">Cytoplasm</keyword>
<feature type="domain" description="Response regulatory" evidence="10">
    <location>
        <begin position="19"/>
        <end position="132"/>
    </location>
</feature>
<dbReference type="Gene3D" id="6.10.250.690">
    <property type="match status" value="1"/>
</dbReference>
<dbReference type="GO" id="GO:0032993">
    <property type="term" value="C:protein-DNA complex"/>
    <property type="evidence" value="ECO:0007669"/>
    <property type="project" value="TreeGrafter"/>
</dbReference>
<name>A0A165F8Z4_9NEIS</name>
<keyword evidence="5" id="KW-0805">Transcription regulation</keyword>
<evidence type="ECO:0000256" key="8">
    <source>
        <dbReference type="PROSITE-ProRule" id="PRU00169"/>
    </source>
</evidence>
<evidence type="ECO:0000256" key="6">
    <source>
        <dbReference type="ARBA" id="ARBA00023125"/>
    </source>
</evidence>
<dbReference type="PANTHER" id="PTHR48111:SF4">
    <property type="entry name" value="DNA-BINDING DUAL TRANSCRIPTIONAL REGULATOR OMPR"/>
    <property type="match status" value="1"/>
</dbReference>
<dbReference type="InterPro" id="IPR001789">
    <property type="entry name" value="Sig_transdc_resp-reg_receiver"/>
</dbReference>
<dbReference type="PANTHER" id="PTHR48111">
    <property type="entry name" value="REGULATOR OF RPOS"/>
    <property type="match status" value="1"/>
</dbReference>
<dbReference type="InterPro" id="IPR036388">
    <property type="entry name" value="WH-like_DNA-bd_sf"/>
</dbReference>
<feature type="DNA-binding region" description="OmpR/PhoB-type" evidence="9">
    <location>
        <begin position="145"/>
        <end position="245"/>
    </location>
</feature>
<accession>A0A165F8Z4</accession>
<dbReference type="PROSITE" id="PS50110">
    <property type="entry name" value="RESPONSE_REGULATORY"/>
    <property type="match status" value="1"/>
</dbReference>
<feature type="domain" description="OmpR/PhoB-type" evidence="11">
    <location>
        <begin position="145"/>
        <end position="245"/>
    </location>
</feature>
<evidence type="ECO:0000313" key="12">
    <source>
        <dbReference type="EMBL" id="KZE32492.1"/>
    </source>
</evidence>
<dbReference type="EMBL" id="LQQU01000020">
    <property type="protein sequence ID" value="KZE32492.1"/>
    <property type="molecule type" value="Genomic_DNA"/>
</dbReference>
<dbReference type="GO" id="GO:0005829">
    <property type="term" value="C:cytosol"/>
    <property type="evidence" value="ECO:0007669"/>
    <property type="project" value="TreeGrafter"/>
</dbReference>
<keyword evidence="13" id="KW-1185">Reference proteome</keyword>
<dbReference type="GO" id="GO:0006355">
    <property type="term" value="P:regulation of DNA-templated transcription"/>
    <property type="evidence" value="ECO:0007669"/>
    <property type="project" value="InterPro"/>
</dbReference>
<gene>
    <name evidence="12" type="ORF">AVW16_11435</name>
</gene>
<dbReference type="FunFam" id="1.10.10.10:FF:000099">
    <property type="entry name" value="Two-component system response regulator TorR"/>
    <property type="match status" value="1"/>
</dbReference>
<dbReference type="InterPro" id="IPR039420">
    <property type="entry name" value="WalR-like"/>
</dbReference>
<evidence type="ECO:0000256" key="5">
    <source>
        <dbReference type="ARBA" id="ARBA00023015"/>
    </source>
</evidence>
<protein>
    <submittedName>
        <fullName evidence="12">Two-component system response regulator</fullName>
    </submittedName>
</protein>
<dbReference type="STRING" id="1452487.AVW16_11435"/>
<dbReference type="CDD" id="cd00383">
    <property type="entry name" value="trans_reg_C"/>
    <property type="match status" value="1"/>
</dbReference>
<dbReference type="InterPro" id="IPR016032">
    <property type="entry name" value="Sig_transdc_resp-reg_C-effctor"/>
</dbReference>
<dbReference type="AlphaFoldDB" id="A0A165F8Z4"/>
<dbReference type="GO" id="GO:0000976">
    <property type="term" value="F:transcription cis-regulatory region binding"/>
    <property type="evidence" value="ECO:0007669"/>
    <property type="project" value="TreeGrafter"/>
</dbReference>
<dbReference type="Gene3D" id="3.40.50.2300">
    <property type="match status" value="1"/>
</dbReference>
<dbReference type="InterPro" id="IPR011006">
    <property type="entry name" value="CheY-like_superfamily"/>
</dbReference>
<evidence type="ECO:0000259" key="10">
    <source>
        <dbReference type="PROSITE" id="PS50110"/>
    </source>
</evidence>
<dbReference type="RefSeq" id="WP_066612158.1">
    <property type="nucleotide sequence ID" value="NZ_LQQU01000020.1"/>
</dbReference>
<dbReference type="SUPFAM" id="SSF46894">
    <property type="entry name" value="C-terminal effector domain of the bipartite response regulators"/>
    <property type="match status" value="1"/>
</dbReference>
<reference evidence="13" key="1">
    <citation type="submission" date="2016-01" db="EMBL/GenBank/DDBJ databases">
        <title>Draft genome of Chromobacterium sp. F49.</title>
        <authorList>
            <person name="Hong K.W."/>
        </authorList>
    </citation>
    <scope>NUCLEOTIDE SEQUENCE [LARGE SCALE GENOMIC DNA]</scope>
    <source>
        <strain evidence="13">CN10</strain>
    </source>
</reference>
<dbReference type="GO" id="GO:0000156">
    <property type="term" value="F:phosphorelay response regulator activity"/>
    <property type="evidence" value="ECO:0007669"/>
    <property type="project" value="TreeGrafter"/>
</dbReference>
<dbReference type="SMART" id="SM00862">
    <property type="entry name" value="Trans_reg_C"/>
    <property type="match status" value="1"/>
</dbReference>
<dbReference type="Gene3D" id="1.10.10.10">
    <property type="entry name" value="Winged helix-like DNA-binding domain superfamily/Winged helix DNA-binding domain"/>
    <property type="match status" value="1"/>
</dbReference>
<evidence type="ECO:0000313" key="13">
    <source>
        <dbReference type="Proteomes" id="UP000076625"/>
    </source>
</evidence>
<dbReference type="Pfam" id="PF00072">
    <property type="entry name" value="Response_reg"/>
    <property type="match status" value="1"/>
</dbReference>
<evidence type="ECO:0000256" key="7">
    <source>
        <dbReference type="ARBA" id="ARBA00023163"/>
    </source>
</evidence>
<evidence type="ECO:0000256" key="4">
    <source>
        <dbReference type="ARBA" id="ARBA00023012"/>
    </source>
</evidence>
<proteinExistence type="predicted"/>